<feature type="transmembrane region" description="Helical" evidence="2">
    <location>
        <begin position="94"/>
        <end position="121"/>
    </location>
</feature>
<dbReference type="EMBL" id="CU207211">
    <property type="protein sequence ID" value="CAL62969.1"/>
    <property type="molecule type" value="Genomic_DNA"/>
</dbReference>
<name>A4G8Y2_HERAR</name>
<feature type="domain" description="Tim44-like" evidence="4">
    <location>
        <begin position="183"/>
        <end position="314"/>
    </location>
</feature>
<keyword evidence="2" id="KW-1133">Transmembrane helix</keyword>
<dbReference type="eggNOG" id="COG4395">
    <property type="taxonomic scope" value="Bacteria"/>
</dbReference>
<dbReference type="SMART" id="SM00978">
    <property type="entry name" value="Tim44"/>
    <property type="match status" value="1"/>
</dbReference>
<dbReference type="InterPro" id="IPR032710">
    <property type="entry name" value="NTF2-like_dom_sf"/>
</dbReference>
<evidence type="ECO:0000313" key="6">
    <source>
        <dbReference type="Proteomes" id="UP000006697"/>
    </source>
</evidence>
<feature type="region of interest" description="Disordered" evidence="1">
    <location>
        <begin position="134"/>
        <end position="164"/>
    </location>
</feature>
<keyword evidence="2" id="KW-0812">Transmembrane</keyword>
<keyword evidence="2" id="KW-0472">Membrane</keyword>
<feature type="chain" id="PRO_5002668091" description="Tim44-like domain-containing protein" evidence="3">
    <location>
        <begin position="20"/>
        <end position="315"/>
    </location>
</feature>
<keyword evidence="3" id="KW-0732">Signal</keyword>
<evidence type="ECO:0000259" key="4">
    <source>
        <dbReference type="SMART" id="SM00978"/>
    </source>
</evidence>
<protein>
    <recommendedName>
        <fullName evidence="4">Tim44-like domain-containing protein</fullName>
    </recommendedName>
</protein>
<evidence type="ECO:0000256" key="2">
    <source>
        <dbReference type="SAM" id="Phobius"/>
    </source>
</evidence>
<feature type="region of interest" description="Disordered" evidence="1">
    <location>
        <begin position="29"/>
        <end position="56"/>
    </location>
</feature>
<dbReference type="Pfam" id="PF04280">
    <property type="entry name" value="Tim44"/>
    <property type="match status" value="1"/>
</dbReference>
<feature type="compositionally biased region" description="Polar residues" evidence="1">
    <location>
        <begin position="134"/>
        <end position="156"/>
    </location>
</feature>
<dbReference type="PANTHER" id="PTHR41542">
    <property type="entry name" value="BLL5807 PROTEIN"/>
    <property type="match status" value="1"/>
</dbReference>
<dbReference type="Gene3D" id="3.10.450.240">
    <property type="match status" value="1"/>
</dbReference>
<keyword evidence="6" id="KW-1185">Reference proteome</keyword>
<dbReference type="STRING" id="204773.HEAR2855"/>
<feature type="compositionally biased region" description="Low complexity" evidence="1">
    <location>
        <begin position="34"/>
        <end position="56"/>
    </location>
</feature>
<dbReference type="Proteomes" id="UP000006697">
    <property type="component" value="Chromosome"/>
</dbReference>
<dbReference type="PANTHER" id="PTHR41542:SF1">
    <property type="entry name" value="BLL5807 PROTEIN"/>
    <property type="match status" value="1"/>
</dbReference>
<dbReference type="OrthoDB" id="5297955at2"/>
<reference evidence="5 6" key="1">
    <citation type="journal article" date="2007" name="PLoS Genet.">
        <title>A tale of two oxidation states: bacterial colonization of arsenic-rich environments.</title>
        <authorList>
            <person name="Muller D."/>
            <person name="Medigue C."/>
            <person name="Koechler S."/>
            <person name="Barbe V."/>
            <person name="Barakat M."/>
            <person name="Talla E."/>
            <person name="Bonnefoy V."/>
            <person name="Krin E."/>
            <person name="Arsene-Ploetze F."/>
            <person name="Carapito C."/>
            <person name="Chandler M."/>
            <person name="Cournoyer B."/>
            <person name="Cruveiller S."/>
            <person name="Dossat C."/>
            <person name="Duval S."/>
            <person name="Heymann M."/>
            <person name="Leize E."/>
            <person name="Lieutaud A."/>
            <person name="Lievremont D."/>
            <person name="Makita Y."/>
            <person name="Mangenot S."/>
            <person name="Nitschke W."/>
            <person name="Ortet P."/>
            <person name="Perdrial N."/>
            <person name="Schoepp B."/>
            <person name="Siguier N."/>
            <person name="Simeonova D.D."/>
            <person name="Rouy Z."/>
            <person name="Segurens B."/>
            <person name="Turlin E."/>
            <person name="Vallenet D."/>
            <person name="Van Dorsselaer A."/>
            <person name="Weiss S."/>
            <person name="Weissenbach J."/>
            <person name="Lett M.C."/>
            <person name="Danchin A."/>
            <person name="Bertin P.N."/>
        </authorList>
    </citation>
    <scope>NUCLEOTIDE SEQUENCE [LARGE SCALE GENOMIC DNA]</scope>
    <source>
        <strain evidence="6">ULPAs1</strain>
    </source>
</reference>
<organism evidence="5 6">
    <name type="scientific">Herminiimonas arsenicoxydans</name>
    <dbReference type="NCBI Taxonomy" id="204773"/>
    <lineage>
        <taxon>Bacteria</taxon>
        <taxon>Pseudomonadati</taxon>
        <taxon>Pseudomonadota</taxon>
        <taxon>Betaproteobacteria</taxon>
        <taxon>Burkholderiales</taxon>
        <taxon>Oxalobacteraceae</taxon>
        <taxon>Herminiimonas</taxon>
    </lineage>
</organism>
<gene>
    <name evidence="5" type="ordered locus">HEAR2855</name>
</gene>
<dbReference type="KEGG" id="har:HEAR2855"/>
<evidence type="ECO:0000256" key="1">
    <source>
        <dbReference type="SAM" id="MobiDB-lite"/>
    </source>
</evidence>
<evidence type="ECO:0000313" key="5">
    <source>
        <dbReference type="EMBL" id="CAL62969.1"/>
    </source>
</evidence>
<evidence type="ECO:0000256" key="3">
    <source>
        <dbReference type="SAM" id="SignalP"/>
    </source>
</evidence>
<accession>A4G8Y2</accession>
<sequence length="315" mass="32724">MKKLLMALVVVASSMTLIAPQVEAKRMGGGGSFGKQSQSFKRAAPPQQSATPAKPAAAPAAAGAAGAAAKPSMMRNILGGALLGLGLGALLSHLGIGGALASMISTMLMVGLFAFAAMFIYRMIKAKSAGAQAGNQRNGLQPSFPNNFSEKSSTPEIGSRIEQPYGQPSALQSAAPLASGSAFGAGIDAANDLPADFDVESFVRNAKTYFIRLQAAWDKADVNDIREFTTPEMFAELKAQLLERGASENHTDVISLEGIFYGVETVGDDYIASIKFTGLINEGAGAPTEPFSEAWNLSKPVHGDGGWVLAGIQQL</sequence>
<proteinExistence type="predicted"/>
<dbReference type="SUPFAM" id="SSF54427">
    <property type="entry name" value="NTF2-like"/>
    <property type="match status" value="1"/>
</dbReference>
<feature type="signal peptide" evidence="3">
    <location>
        <begin position="1"/>
        <end position="19"/>
    </location>
</feature>
<dbReference type="InterPro" id="IPR007379">
    <property type="entry name" value="Tim44-like_dom"/>
</dbReference>
<dbReference type="AlphaFoldDB" id="A4G8Y2"/>
<dbReference type="HOGENOM" id="CLU_052470_0_0_4"/>